<dbReference type="Proteomes" id="UP000004810">
    <property type="component" value="Unassembled WGS sequence"/>
</dbReference>
<name>J9AN54_WUCBA</name>
<protein>
    <submittedName>
        <fullName evidence="1">Uncharacterized protein</fullName>
    </submittedName>
</protein>
<evidence type="ECO:0000313" key="1">
    <source>
        <dbReference type="EMBL" id="EJW75715.1"/>
    </source>
</evidence>
<reference evidence="2" key="1">
    <citation type="submission" date="2012-08" db="EMBL/GenBank/DDBJ databases">
        <title>The Genome Sequence of Wuchereria bancrofti.</title>
        <authorList>
            <person name="Nutman T.B."/>
            <person name="Fink D.L."/>
            <person name="Russ C."/>
            <person name="Young S."/>
            <person name="Zeng Q."/>
            <person name="Koehrsen M."/>
            <person name="Alvarado L."/>
            <person name="Berlin A."/>
            <person name="Chapman S.B."/>
            <person name="Chen Z."/>
            <person name="Freedman E."/>
            <person name="Gellesch M."/>
            <person name="Goldberg J."/>
            <person name="Griggs A."/>
            <person name="Gujja S."/>
            <person name="Heilman E.R."/>
            <person name="Heiman D."/>
            <person name="Hepburn T."/>
            <person name="Howarth C."/>
            <person name="Jen D."/>
            <person name="Larson L."/>
            <person name="Lewis B."/>
            <person name="Mehta T."/>
            <person name="Park D."/>
            <person name="Pearson M."/>
            <person name="Roberts A."/>
            <person name="Saif S."/>
            <person name="Shea T."/>
            <person name="Shenoy N."/>
            <person name="Sisk P."/>
            <person name="Stolte C."/>
            <person name="Sykes S."/>
            <person name="Walk T."/>
            <person name="White J."/>
            <person name="Yandava C."/>
            <person name="Haas B."/>
            <person name="Henn M.R."/>
            <person name="Nusbaum C."/>
            <person name="Birren B."/>
        </authorList>
    </citation>
    <scope>NUCLEOTIDE SEQUENCE [LARGE SCALE GENOMIC DNA]</scope>
    <source>
        <strain evidence="2">NA</strain>
    </source>
</reference>
<comment type="caution">
    <text evidence="1">The sequence shown here is derived from an EMBL/GenBank/DDBJ whole genome shotgun (WGS) entry which is preliminary data.</text>
</comment>
<sequence length="159" mass="18556">MEYIHPKKNQQLFEKSVREADEQEGTRSVTECGIQTKYCDVWNVKYILHRNIEKHNLLGGAGWQGSHNSQKKGDVYMMGVLRERRFVRGSIHKLIQMCSWLKRLMRDRQIRLEKTHERAHNLSESLGMFPVQHCCVLNIGDLSFLENGNVDHIVVPIDV</sequence>
<gene>
    <name evidence="1" type="ORF">WUBG_13380</name>
</gene>
<proteinExistence type="predicted"/>
<evidence type="ECO:0000313" key="2">
    <source>
        <dbReference type="Proteomes" id="UP000004810"/>
    </source>
</evidence>
<accession>J9AN54</accession>
<dbReference type="AlphaFoldDB" id="J9AN54"/>
<dbReference type="EMBL" id="ADBV01010154">
    <property type="protein sequence ID" value="EJW75715.1"/>
    <property type="molecule type" value="Genomic_DNA"/>
</dbReference>
<organism evidence="1 2">
    <name type="scientific">Wuchereria bancrofti</name>
    <dbReference type="NCBI Taxonomy" id="6293"/>
    <lineage>
        <taxon>Eukaryota</taxon>
        <taxon>Metazoa</taxon>
        <taxon>Ecdysozoa</taxon>
        <taxon>Nematoda</taxon>
        <taxon>Chromadorea</taxon>
        <taxon>Rhabditida</taxon>
        <taxon>Spirurina</taxon>
        <taxon>Spiruromorpha</taxon>
        <taxon>Filarioidea</taxon>
        <taxon>Onchocercidae</taxon>
        <taxon>Wuchereria</taxon>
    </lineage>
</organism>